<dbReference type="EMBL" id="JAPFFK010000007">
    <property type="protein sequence ID" value="KAJ6755496.1"/>
    <property type="molecule type" value="Genomic_DNA"/>
</dbReference>
<proteinExistence type="predicted"/>
<evidence type="ECO:0000313" key="1">
    <source>
        <dbReference type="EMBL" id="KAJ6755496.1"/>
    </source>
</evidence>
<reference evidence="1" key="1">
    <citation type="submission" date="2022-11" db="EMBL/GenBank/DDBJ databases">
        <authorList>
            <person name="Hyden B.L."/>
            <person name="Feng K."/>
            <person name="Yates T."/>
            <person name="Jawdy S."/>
            <person name="Smart L.B."/>
            <person name="Muchero W."/>
        </authorList>
    </citation>
    <scope>NUCLEOTIDE SEQUENCE</scope>
    <source>
        <tissue evidence="1">Shoot tip</tissue>
    </source>
</reference>
<dbReference type="AlphaFoldDB" id="A0A9Q0VW85"/>
<protein>
    <submittedName>
        <fullName evidence="1">Uncharacterized protein</fullName>
    </submittedName>
</protein>
<name>A0A9Q0VW85_SALPP</name>
<reference evidence="1" key="2">
    <citation type="journal article" date="2023" name="Int. J. Mol. Sci.">
        <title>De Novo Assembly and Annotation of 11 Diverse Shrub Willow (Salix) Genomes Reveals Novel Gene Organization in Sex-Linked Regions.</title>
        <authorList>
            <person name="Hyden B."/>
            <person name="Feng K."/>
            <person name="Yates T.B."/>
            <person name="Jawdy S."/>
            <person name="Cereghino C."/>
            <person name="Smart L.B."/>
            <person name="Muchero W."/>
        </authorList>
    </citation>
    <scope>NUCLEOTIDE SEQUENCE</scope>
    <source>
        <tissue evidence="1">Shoot tip</tissue>
    </source>
</reference>
<keyword evidence="2" id="KW-1185">Reference proteome</keyword>
<organism evidence="1 2">
    <name type="scientific">Salix purpurea</name>
    <name type="common">Purple osier willow</name>
    <dbReference type="NCBI Taxonomy" id="77065"/>
    <lineage>
        <taxon>Eukaryota</taxon>
        <taxon>Viridiplantae</taxon>
        <taxon>Streptophyta</taxon>
        <taxon>Embryophyta</taxon>
        <taxon>Tracheophyta</taxon>
        <taxon>Spermatophyta</taxon>
        <taxon>Magnoliopsida</taxon>
        <taxon>eudicotyledons</taxon>
        <taxon>Gunneridae</taxon>
        <taxon>Pentapetalae</taxon>
        <taxon>rosids</taxon>
        <taxon>fabids</taxon>
        <taxon>Malpighiales</taxon>
        <taxon>Salicaceae</taxon>
        <taxon>Saliceae</taxon>
        <taxon>Salix</taxon>
    </lineage>
</organism>
<accession>A0A9Q0VW85</accession>
<comment type="caution">
    <text evidence="1">The sequence shown here is derived from an EMBL/GenBank/DDBJ whole genome shotgun (WGS) entry which is preliminary data.</text>
</comment>
<sequence length="124" mass="14695">MLLVYIYIYIYRCCFYEVNHSIRIILFFHISFLVLQRMCVKIVVEEKNQIVEAVLKGKIIKCTQVTCTASFDKRQDTHACSRGLTKRRFSDNYETLFIKSQIMQLTLMKRFVSSSSSNLSEWMI</sequence>
<dbReference type="Proteomes" id="UP001151532">
    <property type="component" value="Chromosome 16"/>
</dbReference>
<evidence type="ECO:0000313" key="2">
    <source>
        <dbReference type="Proteomes" id="UP001151532"/>
    </source>
</evidence>
<gene>
    <name evidence="1" type="ORF">OIU79_027995</name>
</gene>